<name>A0A4R4ENG6_9BACL</name>
<gene>
    <name evidence="1" type="ORF">E0485_03185</name>
</gene>
<accession>A0A4R4ENG6</accession>
<dbReference type="SUPFAM" id="SSF48498">
    <property type="entry name" value="Tetracyclin repressor-like, C-terminal domain"/>
    <property type="match status" value="1"/>
</dbReference>
<organism evidence="1 2">
    <name type="scientific">Paenibacillus albiflavus</name>
    <dbReference type="NCBI Taxonomy" id="2545760"/>
    <lineage>
        <taxon>Bacteria</taxon>
        <taxon>Bacillati</taxon>
        <taxon>Bacillota</taxon>
        <taxon>Bacilli</taxon>
        <taxon>Bacillales</taxon>
        <taxon>Paenibacillaceae</taxon>
        <taxon>Paenibacillus</taxon>
    </lineage>
</organism>
<evidence type="ECO:0000313" key="2">
    <source>
        <dbReference type="Proteomes" id="UP000295418"/>
    </source>
</evidence>
<dbReference type="RefSeq" id="WP_132416533.1">
    <property type="nucleotide sequence ID" value="NZ_SKFG01000002.1"/>
</dbReference>
<sequence length="142" mass="15950">MLLELVQDSCATSWEKLSENHEFCISDAIQSAKSRCTHDSFYHKLFFTLFVSSLNNTNIRNQLEQIIQSENKTLSAQLARLWPASPVEGVTLETWGVLLNAIVDGLAVQALIHKDFPVDTIYGEVETLFRGLSSMMTKEGNL</sequence>
<dbReference type="OrthoDB" id="9780939at2"/>
<dbReference type="AlphaFoldDB" id="A0A4R4ENG6"/>
<dbReference type="EMBL" id="SKFG01000002">
    <property type="protein sequence ID" value="TCZ79888.1"/>
    <property type="molecule type" value="Genomic_DNA"/>
</dbReference>
<protein>
    <submittedName>
        <fullName evidence="1">TetR/AcrR family transcriptional regulator</fullName>
    </submittedName>
</protein>
<evidence type="ECO:0000313" key="1">
    <source>
        <dbReference type="EMBL" id="TCZ79888.1"/>
    </source>
</evidence>
<comment type="caution">
    <text evidence="1">The sequence shown here is derived from an EMBL/GenBank/DDBJ whole genome shotgun (WGS) entry which is preliminary data.</text>
</comment>
<keyword evidence="2" id="KW-1185">Reference proteome</keyword>
<dbReference type="Proteomes" id="UP000295418">
    <property type="component" value="Unassembled WGS sequence"/>
</dbReference>
<reference evidence="1 2" key="1">
    <citation type="submission" date="2019-03" db="EMBL/GenBank/DDBJ databases">
        <authorList>
            <person name="Kim M.K.M."/>
        </authorList>
    </citation>
    <scope>NUCLEOTIDE SEQUENCE [LARGE SCALE GENOMIC DNA]</scope>
    <source>
        <strain evidence="1 2">18JY21-1</strain>
    </source>
</reference>
<proteinExistence type="predicted"/>
<dbReference type="InterPro" id="IPR036271">
    <property type="entry name" value="Tet_transcr_reg_TetR-rel_C_sf"/>
</dbReference>